<dbReference type="AlphaFoldDB" id="A0AAN6SCP2"/>
<reference evidence="1" key="1">
    <citation type="journal article" date="2023" name="Mol. Phylogenet. Evol.">
        <title>Genome-scale phylogeny and comparative genomics of the fungal order Sordariales.</title>
        <authorList>
            <person name="Hensen N."/>
            <person name="Bonometti L."/>
            <person name="Westerberg I."/>
            <person name="Brannstrom I.O."/>
            <person name="Guillou S."/>
            <person name="Cros-Aarteil S."/>
            <person name="Calhoun S."/>
            <person name="Haridas S."/>
            <person name="Kuo A."/>
            <person name="Mondo S."/>
            <person name="Pangilinan J."/>
            <person name="Riley R."/>
            <person name="LaButti K."/>
            <person name="Andreopoulos B."/>
            <person name="Lipzen A."/>
            <person name="Chen C."/>
            <person name="Yan M."/>
            <person name="Daum C."/>
            <person name="Ng V."/>
            <person name="Clum A."/>
            <person name="Steindorff A."/>
            <person name="Ohm R.A."/>
            <person name="Martin F."/>
            <person name="Silar P."/>
            <person name="Natvig D.O."/>
            <person name="Lalanne C."/>
            <person name="Gautier V."/>
            <person name="Ament-Velasquez S.L."/>
            <person name="Kruys A."/>
            <person name="Hutchinson M.I."/>
            <person name="Powell A.J."/>
            <person name="Barry K."/>
            <person name="Miller A.N."/>
            <person name="Grigoriev I.V."/>
            <person name="Debuchy R."/>
            <person name="Gladieux P."/>
            <person name="Hiltunen Thoren M."/>
            <person name="Johannesson H."/>
        </authorList>
    </citation>
    <scope>NUCLEOTIDE SEQUENCE</scope>
    <source>
        <strain evidence="1">CBS 626.80</strain>
    </source>
</reference>
<comment type="caution">
    <text evidence="1">The sequence shown here is derived from an EMBL/GenBank/DDBJ whole genome shotgun (WGS) entry which is preliminary data.</text>
</comment>
<proteinExistence type="predicted"/>
<accession>A0AAN6SCP2</accession>
<name>A0AAN6SCP2_9PEZI</name>
<reference evidence="1" key="2">
    <citation type="submission" date="2023-06" db="EMBL/GenBank/DDBJ databases">
        <authorList>
            <consortium name="Lawrence Berkeley National Laboratory"/>
            <person name="Mondo S.J."/>
            <person name="Hensen N."/>
            <person name="Bonometti L."/>
            <person name="Westerberg I."/>
            <person name="Brannstrom I.O."/>
            <person name="Guillou S."/>
            <person name="Cros-Aarteil S."/>
            <person name="Calhoun S."/>
            <person name="Haridas S."/>
            <person name="Kuo A."/>
            <person name="Pangilinan J."/>
            <person name="Riley R."/>
            <person name="Labutti K."/>
            <person name="Andreopoulos B."/>
            <person name="Lipzen A."/>
            <person name="Chen C."/>
            <person name="Yanf M."/>
            <person name="Daum C."/>
            <person name="Ng V."/>
            <person name="Clum A."/>
            <person name="Steindorff A."/>
            <person name="Ohm R."/>
            <person name="Martin F."/>
            <person name="Silar P."/>
            <person name="Natvig D."/>
            <person name="Lalanne C."/>
            <person name="Gautier V."/>
            <person name="Ament-Velasquez S.L."/>
            <person name="Kruys A."/>
            <person name="Hutchinson M.I."/>
            <person name="Powell A.J."/>
            <person name="Barry K."/>
            <person name="Miller A.N."/>
            <person name="Grigoriev I.V."/>
            <person name="Debuchy R."/>
            <person name="Gladieux P."/>
            <person name="Thoren M.H."/>
            <person name="Johannesson H."/>
        </authorList>
    </citation>
    <scope>NUCLEOTIDE SEQUENCE</scope>
    <source>
        <strain evidence="1">CBS 626.80</strain>
    </source>
</reference>
<dbReference type="Proteomes" id="UP001303222">
    <property type="component" value="Unassembled WGS sequence"/>
</dbReference>
<evidence type="ECO:0000313" key="2">
    <source>
        <dbReference type="Proteomes" id="UP001303222"/>
    </source>
</evidence>
<organism evidence="1 2">
    <name type="scientific">Pseudoneurospora amorphoporcata</name>
    <dbReference type="NCBI Taxonomy" id="241081"/>
    <lineage>
        <taxon>Eukaryota</taxon>
        <taxon>Fungi</taxon>
        <taxon>Dikarya</taxon>
        <taxon>Ascomycota</taxon>
        <taxon>Pezizomycotina</taxon>
        <taxon>Sordariomycetes</taxon>
        <taxon>Sordariomycetidae</taxon>
        <taxon>Sordariales</taxon>
        <taxon>Sordariaceae</taxon>
        <taxon>Pseudoneurospora</taxon>
    </lineage>
</organism>
<keyword evidence="2" id="KW-1185">Reference proteome</keyword>
<protein>
    <submittedName>
        <fullName evidence="1">Uncharacterized protein</fullName>
    </submittedName>
</protein>
<sequence>MSAPSSLVYLKGEHNINTWEQGLEAELDSLGLSKFIFAKNPPAEPDEDTEPEKHEAWFMKRASAMKVLLATLKDESVITTLTVNGWDMKNKDPKALFNLIQSCIARLTNEARTEVLHAFMTIRRSNFDSLGSFLNQYTKLRKRVHDAKYEFTDDVEVGHLYNAKMPIPSTLDTGRRPWRISR</sequence>
<evidence type="ECO:0000313" key="1">
    <source>
        <dbReference type="EMBL" id="KAK3948770.1"/>
    </source>
</evidence>
<dbReference type="EMBL" id="MU859245">
    <property type="protein sequence ID" value="KAK3948770.1"/>
    <property type="molecule type" value="Genomic_DNA"/>
</dbReference>
<gene>
    <name evidence="1" type="ORF">QBC32DRAFT_380245</name>
</gene>